<dbReference type="GO" id="GO:0005886">
    <property type="term" value="C:plasma membrane"/>
    <property type="evidence" value="ECO:0007669"/>
    <property type="project" value="UniProtKB-SubCell"/>
</dbReference>
<feature type="transmembrane region" description="Helical" evidence="7">
    <location>
        <begin position="82"/>
        <end position="99"/>
    </location>
</feature>
<keyword evidence="5 7" id="KW-0472">Membrane</keyword>
<keyword evidence="4 7" id="KW-1133">Transmembrane helix</keyword>
<dbReference type="NCBIfam" id="TIGR00374">
    <property type="entry name" value="flippase-like domain"/>
    <property type="match status" value="1"/>
</dbReference>
<organism evidence="8 9">
    <name type="scientific">Actinomarinicola tropica</name>
    <dbReference type="NCBI Taxonomy" id="2789776"/>
    <lineage>
        <taxon>Bacteria</taxon>
        <taxon>Bacillati</taxon>
        <taxon>Actinomycetota</taxon>
        <taxon>Acidimicrobiia</taxon>
        <taxon>Acidimicrobiales</taxon>
        <taxon>Iamiaceae</taxon>
        <taxon>Actinomarinicola</taxon>
    </lineage>
</organism>
<keyword evidence="2" id="KW-1003">Cell membrane</keyword>
<accession>A0A5Q2RFM7</accession>
<dbReference type="InterPro" id="IPR022791">
    <property type="entry name" value="L-PG_synthase/AglD"/>
</dbReference>
<gene>
    <name evidence="8" type="ORF">GH723_04950</name>
</gene>
<feature type="transmembrane region" description="Helical" evidence="7">
    <location>
        <begin position="226"/>
        <end position="247"/>
    </location>
</feature>
<keyword evidence="3 7" id="KW-0812">Transmembrane</keyword>
<comment type="subcellular location">
    <subcellularLocation>
        <location evidence="1">Cell membrane</location>
        <topology evidence="1">Multi-pass membrane protein</topology>
    </subcellularLocation>
</comment>
<sequence length="407" mass="42476">MSATTASRPRAVSNNSSGAGDGVGVAGGARRHGSRREAGDCRAGPVASSRMEPATPRPPGDDVDAGIPRVEELESPSALRTTVWRAVLIALAGLSLYVFAPSLVEVYSSWDTLVHLQPWWLIAIFGFQVASFAGIWTLQHIALRATSWFPVITSQLAGNAFSRVVPGGAAAGVALQMRMLTKAGVNTTTAASSLTAVSLLTTGTVFALPVLALPAMIAGTPVRGPLLTAVLLGFVVFVLLAVVGTWLMRSDPPLLAVGRAVQATRNRLTSREPIADLPHRLVEERNIVRRTLGARKRDAILATIGRSLFDYLSLLAALAAVGANPNPSLVLLAFVTALVLGMIPITPGGLGFVEAGLTATLSLAGIGAPEAILATGAYRLASFWLPLPAGLVAWILFRVRVGRPVDA</sequence>
<feature type="transmembrane region" description="Helical" evidence="7">
    <location>
        <begin position="119"/>
        <end position="138"/>
    </location>
</feature>
<proteinExistence type="predicted"/>
<evidence type="ECO:0000256" key="5">
    <source>
        <dbReference type="ARBA" id="ARBA00023136"/>
    </source>
</evidence>
<dbReference type="KEGG" id="atq:GH723_04950"/>
<evidence type="ECO:0000256" key="6">
    <source>
        <dbReference type="SAM" id="MobiDB-lite"/>
    </source>
</evidence>
<evidence type="ECO:0000313" key="9">
    <source>
        <dbReference type="Proteomes" id="UP000334019"/>
    </source>
</evidence>
<evidence type="ECO:0000313" key="8">
    <source>
        <dbReference type="EMBL" id="QGG94503.1"/>
    </source>
</evidence>
<feature type="transmembrane region" description="Helical" evidence="7">
    <location>
        <begin position="378"/>
        <end position="397"/>
    </location>
</feature>
<evidence type="ECO:0000256" key="2">
    <source>
        <dbReference type="ARBA" id="ARBA00022475"/>
    </source>
</evidence>
<dbReference type="PANTHER" id="PTHR39087:SF2">
    <property type="entry name" value="UPF0104 MEMBRANE PROTEIN MJ1595"/>
    <property type="match status" value="1"/>
</dbReference>
<evidence type="ECO:0000256" key="3">
    <source>
        <dbReference type="ARBA" id="ARBA00022692"/>
    </source>
</evidence>
<feature type="transmembrane region" description="Helical" evidence="7">
    <location>
        <begin position="327"/>
        <end position="345"/>
    </location>
</feature>
<dbReference type="EMBL" id="CP045851">
    <property type="protein sequence ID" value="QGG94503.1"/>
    <property type="molecule type" value="Genomic_DNA"/>
</dbReference>
<reference evidence="8 9" key="1">
    <citation type="submission" date="2019-11" db="EMBL/GenBank/DDBJ databases">
        <authorList>
            <person name="He Y."/>
        </authorList>
    </citation>
    <scope>NUCLEOTIDE SEQUENCE [LARGE SCALE GENOMIC DNA]</scope>
    <source>
        <strain evidence="8 9">SCSIO 58843</strain>
    </source>
</reference>
<name>A0A5Q2RFM7_9ACTN</name>
<feature type="transmembrane region" description="Helical" evidence="7">
    <location>
        <begin position="196"/>
        <end position="220"/>
    </location>
</feature>
<evidence type="ECO:0000256" key="7">
    <source>
        <dbReference type="SAM" id="Phobius"/>
    </source>
</evidence>
<dbReference type="AlphaFoldDB" id="A0A5Q2RFM7"/>
<dbReference type="Pfam" id="PF03706">
    <property type="entry name" value="LPG_synthase_TM"/>
    <property type="match status" value="1"/>
</dbReference>
<keyword evidence="9" id="KW-1185">Reference proteome</keyword>
<feature type="region of interest" description="Disordered" evidence="6">
    <location>
        <begin position="1"/>
        <end position="67"/>
    </location>
</feature>
<evidence type="ECO:0000256" key="4">
    <source>
        <dbReference type="ARBA" id="ARBA00022989"/>
    </source>
</evidence>
<protein>
    <submittedName>
        <fullName evidence="8">Flippase-like domain-containing protein</fullName>
    </submittedName>
</protein>
<dbReference type="PANTHER" id="PTHR39087">
    <property type="entry name" value="UPF0104 MEMBRANE PROTEIN MJ1595"/>
    <property type="match status" value="1"/>
</dbReference>
<feature type="transmembrane region" description="Helical" evidence="7">
    <location>
        <begin position="299"/>
        <end position="321"/>
    </location>
</feature>
<dbReference type="Proteomes" id="UP000334019">
    <property type="component" value="Chromosome"/>
</dbReference>
<evidence type="ECO:0000256" key="1">
    <source>
        <dbReference type="ARBA" id="ARBA00004651"/>
    </source>
</evidence>